<dbReference type="Gene3D" id="1.10.10.10">
    <property type="entry name" value="Winged helix-like DNA-binding domain superfamily/Winged helix DNA-binding domain"/>
    <property type="match status" value="1"/>
</dbReference>
<dbReference type="EMBL" id="JAXOFX010000005">
    <property type="protein sequence ID" value="MDZ5472184.1"/>
    <property type="molecule type" value="Genomic_DNA"/>
</dbReference>
<sequence>MNNLGYLLQLSAKLMKYQLNKELEQKDFTPAQWAIIKHLQILEEHDAPIDQFMAVSMAHELDMDKPTISGVIKRLTDKGFIEKLPHPTDKRAFILCLTSKTKEMIPSLEELSDKTIKKATTGFTPNELEELTRYLIRVSQNLKE</sequence>
<dbReference type="PRINTS" id="PR00598">
    <property type="entry name" value="HTHMARR"/>
</dbReference>
<dbReference type="RefSeq" id="WP_322446482.1">
    <property type="nucleotide sequence ID" value="NZ_JAXOFX010000005.1"/>
</dbReference>
<gene>
    <name evidence="3" type="ORF">SM124_10530</name>
</gene>
<dbReference type="PANTHER" id="PTHR33164">
    <property type="entry name" value="TRANSCRIPTIONAL REGULATOR, MARR FAMILY"/>
    <property type="match status" value="1"/>
</dbReference>
<dbReference type="SUPFAM" id="SSF46785">
    <property type="entry name" value="Winged helix' DNA-binding domain"/>
    <property type="match status" value="1"/>
</dbReference>
<name>A0ABU5IYC4_9BACI</name>
<dbReference type="PROSITE" id="PS50995">
    <property type="entry name" value="HTH_MARR_2"/>
    <property type="match status" value="1"/>
</dbReference>
<evidence type="ECO:0000259" key="2">
    <source>
        <dbReference type="PROSITE" id="PS50995"/>
    </source>
</evidence>
<accession>A0ABU5IYC4</accession>
<dbReference type="Proteomes" id="UP001290455">
    <property type="component" value="Unassembled WGS sequence"/>
</dbReference>
<evidence type="ECO:0000313" key="3">
    <source>
        <dbReference type="EMBL" id="MDZ5472184.1"/>
    </source>
</evidence>
<organism evidence="3 4">
    <name type="scientific">Robertmurraya mangrovi</name>
    <dbReference type="NCBI Taxonomy" id="3098077"/>
    <lineage>
        <taxon>Bacteria</taxon>
        <taxon>Bacillati</taxon>
        <taxon>Bacillota</taxon>
        <taxon>Bacilli</taxon>
        <taxon>Bacillales</taxon>
        <taxon>Bacillaceae</taxon>
        <taxon>Robertmurraya</taxon>
    </lineage>
</organism>
<evidence type="ECO:0000313" key="4">
    <source>
        <dbReference type="Proteomes" id="UP001290455"/>
    </source>
</evidence>
<feature type="domain" description="HTH marR-type" evidence="2">
    <location>
        <begin position="1"/>
        <end position="140"/>
    </location>
</feature>
<dbReference type="PANTHER" id="PTHR33164:SF43">
    <property type="entry name" value="HTH-TYPE TRANSCRIPTIONAL REPRESSOR YETL"/>
    <property type="match status" value="1"/>
</dbReference>
<dbReference type="InterPro" id="IPR036388">
    <property type="entry name" value="WH-like_DNA-bd_sf"/>
</dbReference>
<dbReference type="InterPro" id="IPR039422">
    <property type="entry name" value="MarR/SlyA-like"/>
</dbReference>
<proteinExistence type="predicted"/>
<keyword evidence="1" id="KW-0238">DNA-binding</keyword>
<protein>
    <submittedName>
        <fullName evidence="3">MarR family transcriptional regulator</fullName>
    </submittedName>
</protein>
<dbReference type="SMART" id="SM00347">
    <property type="entry name" value="HTH_MARR"/>
    <property type="match status" value="1"/>
</dbReference>
<dbReference type="Pfam" id="PF01047">
    <property type="entry name" value="MarR"/>
    <property type="match status" value="1"/>
</dbReference>
<keyword evidence="4" id="KW-1185">Reference proteome</keyword>
<dbReference type="InterPro" id="IPR000835">
    <property type="entry name" value="HTH_MarR-typ"/>
</dbReference>
<dbReference type="InterPro" id="IPR036390">
    <property type="entry name" value="WH_DNA-bd_sf"/>
</dbReference>
<reference evidence="3 4" key="1">
    <citation type="submission" date="2023-11" db="EMBL/GenBank/DDBJ databases">
        <title>Bacillus jintuensis, isolated from a mudflat on the Beibu Gulf coast.</title>
        <authorList>
            <person name="Li M."/>
        </authorList>
    </citation>
    <scope>NUCLEOTIDE SEQUENCE [LARGE SCALE GENOMIC DNA]</scope>
    <source>
        <strain evidence="3 4">31A1R</strain>
    </source>
</reference>
<evidence type="ECO:0000256" key="1">
    <source>
        <dbReference type="ARBA" id="ARBA00023125"/>
    </source>
</evidence>
<comment type="caution">
    <text evidence="3">The sequence shown here is derived from an EMBL/GenBank/DDBJ whole genome shotgun (WGS) entry which is preliminary data.</text>
</comment>